<dbReference type="KEGG" id="cprv:CYPRO_1111"/>
<organism evidence="2 3">
    <name type="scientific">Cyclonatronum proteinivorum</name>
    <dbReference type="NCBI Taxonomy" id="1457365"/>
    <lineage>
        <taxon>Bacteria</taxon>
        <taxon>Pseudomonadati</taxon>
        <taxon>Balneolota</taxon>
        <taxon>Balneolia</taxon>
        <taxon>Balneolales</taxon>
        <taxon>Cyclonatronaceae</taxon>
        <taxon>Cyclonatronum</taxon>
    </lineage>
</organism>
<dbReference type="EMBL" id="CP027806">
    <property type="protein sequence ID" value="AXJ00376.1"/>
    <property type="molecule type" value="Genomic_DNA"/>
</dbReference>
<dbReference type="Gene3D" id="2.60.40.4070">
    <property type="match status" value="1"/>
</dbReference>
<accession>A0A345UIS4</accession>
<gene>
    <name evidence="2" type="ORF">CYPRO_1111</name>
</gene>
<feature type="domain" description="Secretion system C-terminal sorting" evidence="1">
    <location>
        <begin position="1286"/>
        <end position="1360"/>
    </location>
</feature>
<dbReference type="InterPro" id="IPR026444">
    <property type="entry name" value="Secre_tail"/>
</dbReference>
<keyword evidence="3" id="KW-1185">Reference proteome</keyword>
<sequence length="1364" mass="145915">MPVFPLFSAVSHPGDHRQPHPTTTNLPQRLAPTATATVTCKLQALAQPQLPVPLKALRRPKASGFLKGGGMVLLLLCLTALLQPLQARQYSVDFDGDNDATSVNNYGFTDHDLNGITWTGVQVIIPTEPLAADWFNGVRSARLRGYSTSQMTMTSNKEGGIGNISFNYRRYGSDSQVTWRVEYSLDNGGTWSQIGSDFTAPANDDVQTFSKAVNVTGNVRVRIIHVSGGNTSTNRRMNIDDLLITDYFEAPTLTTEPATDVNLTFATLNADVTSDGGKEITVRGFKYSTDQGFDPQVDGIELSETGPFGAGPFSLEATGLTSGTTYYFRAFAINEEDTTFGAELSFSTPSVALTEFNLPYEQNFSGFTSAATLPEGWSINSTGGVEAYQGDWGSGTAGGLRGNDSVLGYQHTGSSGIFTATLTLLNNTGATIRALDVSYLGRVARVDQTRFPAWTVTVAGQVVEALAYSTEVGEDQTRSAIVQGLDIPDGQVFTLSWASDRGTGTDASRQIGISDVSVAAIVAVPQLSVQASEGPFFEDLTLSIENFGLYETGTTSFFYTINDSDPADVNNSERIEVTNGTFTLPDGQGALNLRLLAIDDSNQSAETGGEFVFPLNVASIQNLRSQPTGNTLYRLTSEATLTGQRGFRNAKFFQDESGFGIQIDDPLVDGQRVITTTYAIGDRVGSLIGTLATFQGQLRLTPVLDPGDAISSGNVVTPVLRTLADITTDDQARLIIVENVEFQSAGSDFPDRDEITNITDPSIEGFIGRFRMVFDDSDLAEPETKIPSGPQNVVAIVQQSNVGLNIAARNLLDFDPVTKSLSIGNDSDPGPEQQGWRFISAPVQGASFAQLLAGVRTQGVGEGSSYPNPAADPNVITLNQNQQYVAFNSGNEALNLSSEIPAGTAVGVYLFDRYSPDQTNSGLDGFPKTFTLEGLQHNGVRLTAAVIQNGNGSVPALNTGSGNFSLAGNPFNATLRFGELERVQLAPVVYAYDFSTGAFVSYSTELETGGLTDGLLGPFQGFFVQATGEAPELGIPLSARTTETSETYFRAPQGQDFRLQLVAAFQPDQPGVAPLQSSLWLGTHPEGGFGETGSLHDALRLYPLDYRPFLTMYTTAGGRALSIRALAEEVLTDTGTVLPVYTDAWQPGSGGYVPAEGLLSLRWPRIEGLPAGVQLLLEDTHTGTFTDLTQAGSYTLVLGDADLNRPLPPVPPAVLSRGTAEDVQVEEGFFGLPAPLTAVPDPQQALHGTTEQPQPRLRLHLLPAPLSLIPGEETGLPQQLSLAQNYPNPFNPVTQIQFELPAAAEVRLEIFNVQGQRVATLHSGPLPAGRHISPFDASALSSGVYLYRLQTGNQVLTRKMTLIK</sequence>
<reference evidence="2 3" key="1">
    <citation type="submission" date="2018-03" db="EMBL/GenBank/DDBJ databases">
        <title>Phenotypic and genomic properties of Cyclonatronum proteinivorum gen. nov., sp. nov., a haloalkaliphilic bacteroidete from soda lakes possessing Na+-translocating rhodopsin.</title>
        <authorList>
            <person name="Toshchakov S.V."/>
            <person name="Korzhenkov A."/>
            <person name="Samarov N.I."/>
            <person name="Kublanov I.V."/>
            <person name="Muntyan M.S."/>
            <person name="Sorokin D.Y."/>
        </authorList>
    </citation>
    <scope>NUCLEOTIDE SEQUENCE [LARGE SCALE GENOMIC DNA]</scope>
    <source>
        <strain evidence="2 3">Omega</strain>
    </source>
</reference>
<evidence type="ECO:0000313" key="3">
    <source>
        <dbReference type="Proteomes" id="UP000254808"/>
    </source>
</evidence>
<name>A0A345UIS4_9BACT</name>
<protein>
    <submittedName>
        <fullName evidence="2">Por secretion system C-terminal sorting domain-containing protein</fullName>
    </submittedName>
</protein>
<evidence type="ECO:0000313" key="2">
    <source>
        <dbReference type="EMBL" id="AXJ00376.1"/>
    </source>
</evidence>
<dbReference type="OrthoDB" id="5500612at2"/>
<evidence type="ECO:0000259" key="1">
    <source>
        <dbReference type="Pfam" id="PF18962"/>
    </source>
</evidence>
<dbReference type="Proteomes" id="UP000254808">
    <property type="component" value="Chromosome"/>
</dbReference>
<dbReference type="NCBIfam" id="TIGR04183">
    <property type="entry name" value="Por_Secre_tail"/>
    <property type="match status" value="1"/>
</dbReference>
<dbReference type="Pfam" id="PF18962">
    <property type="entry name" value="Por_Secre_tail"/>
    <property type="match status" value="1"/>
</dbReference>
<proteinExistence type="predicted"/>